<dbReference type="PANTHER" id="PTHR43380">
    <property type="entry name" value="2-OXOISOVALERATE DEHYDROGENASE SUBUNIT ALPHA, MITOCHONDRIAL"/>
    <property type="match status" value="1"/>
</dbReference>
<dbReference type="EMBL" id="VRSW01000004">
    <property type="protein sequence ID" value="TXK03401.1"/>
    <property type="molecule type" value="Genomic_DNA"/>
</dbReference>
<dbReference type="PANTHER" id="PTHR43380:SF1">
    <property type="entry name" value="2-OXOISOVALERATE DEHYDROGENASE SUBUNIT ALPHA, MITOCHONDRIAL"/>
    <property type="match status" value="1"/>
</dbReference>
<gene>
    <name evidence="6" type="primary">pdhA</name>
    <name evidence="6" type="ORF">FVP60_10955</name>
</gene>
<feature type="domain" description="Dehydrogenase E1 component" evidence="5">
    <location>
        <begin position="73"/>
        <end position="340"/>
    </location>
</feature>
<evidence type="ECO:0000256" key="4">
    <source>
        <dbReference type="SAM" id="MobiDB-lite"/>
    </source>
</evidence>
<feature type="compositionally biased region" description="Basic residues" evidence="4">
    <location>
        <begin position="1"/>
        <end position="12"/>
    </location>
</feature>
<feature type="region of interest" description="Disordered" evidence="4">
    <location>
        <begin position="1"/>
        <end position="26"/>
    </location>
</feature>
<feature type="compositionally biased region" description="Polar residues" evidence="4">
    <location>
        <begin position="395"/>
        <end position="413"/>
    </location>
</feature>
<protein>
    <submittedName>
        <fullName evidence="6">Pyruvate dehydrogenase (Acetyl-transferring) E1 component subunit alpha</fullName>
    </submittedName>
</protein>
<reference evidence="6 7" key="1">
    <citation type="submission" date="2019-08" db="EMBL/GenBank/DDBJ databases">
        <authorList>
            <person name="Dong K."/>
        </authorList>
    </citation>
    <scope>NUCLEOTIDE SEQUENCE [LARGE SCALE GENOMIC DNA]</scope>
    <source>
        <strain evidence="6 7">M4-8</strain>
    </source>
</reference>
<dbReference type="NCBIfam" id="TIGR03181">
    <property type="entry name" value="PDH_E1_alph_x"/>
    <property type="match status" value="1"/>
</dbReference>
<proteinExistence type="predicted"/>
<dbReference type="InterPro" id="IPR050771">
    <property type="entry name" value="Alpha-ketoacid_DH_E1_comp"/>
</dbReference>
<dbReference type="AlphaFoldDB" id="A0A5C8HNE2"/>
<dbReference type="GO" id="GO:0016624">
    <property type="term" value="F:oxidoreductase activity, acting on the aldehyde or oxo group of donors, disulfide as acceptor"/>
    <property type="evidence" value="ECO:0007669"/>
    <property type="project" value="InterPro"/>
</dbReference>
<keyword evidence="3" id="KW-0786">Thiamine pyrophosphate</keyword>
<evidence type="ECO:0000313" key="6">
    <source>
        <dbReference type="EMBL" id="TXK03401.1"/>
    </source>
</evidence>
<dbReference type="CDD" id="cd02000">
    <property type="entry name" value="TPP_E1_PDC_ADC_BCADC"/>
    <property type="match status" value="1"/>
</dbReference>
<keyword evidence="6" id="KW-0670">Pyruvate</keyword>
<evidence type="ECO:0000256" key="2">
    <source>
        <dbReference type="ARBA" id="ARBA00023002"/>
    </source>
</evidence>
<dbReference type="GO" id="GO:0009083">
    <property type="term" value="P:branched-chain amino acid catabolic process"/>
    <property type="evidence" value="ECO:0007669"/>
    <property type="project" value="TreeGrafter"/>
</dbReference>
<evidence type="ECO:0000259" key="5">
    <source>
        <dbReference type="Pfam" id="PF00676"/>
    </source>
</evidence>
<dbReference type="GO" id="GO:0000287">
    <property type="term" value="F:magnesium ion binding"/>
    <property type="evidence" value="ECO:0007669"/>
    <property type="project" value="UniProtKB-ARBA"/>
</dbReference>
<dbReference type="OrthoDB" id="9766715at2"/>
<dbReference type="Pfam" id="PF00676">
    <property type="entry name" value="E1_dh"/>
    <property type="match status" value="1"/>
</dbReference>
<dbReference type="Gene3D" id="3.40.50.970">
    <property type="match status" value="1"/>
</dbReference>
<dbReference type="Proteomes" id="UP000321196">
    <property type="component" value="Unassembled WGS sequence"/>
</dbReference>
<organism evidence="6 7">
    <name type="scientific">Microbacterium mitrae</name>
    <dbReference type="NCBI Taxonomy" id="664640"/>
    <lineage>
        <taxon>Bacteria</taxon>
        <taxon>Bacillati</taxon>
        <taxon>Actinomycetota</taxon>
        <taxon>Actinomycetes</taxon>
        <taxon>Micrococcales</taxon>
        <taxon>Microbacteriaceae</taxon>
        <taxon>Microbacterium</taxon>
    </lineage>
</organism>
<keyword evidence="7" id="KW-1185">Reference proteome</keyword>
<dbReference type="InterPro" id="IPR001017">
    <property type="entry name" value="DH_E1"/>
</dbReference>
<evidence type="ECO:0000256" key="1">
    <source>
        <dbReference type="ARBA" id="ARBA00001964"/>
    </source>
</evidence>
<evidence type="ECO:0000256" key="3">
    <source>
        <dbReference type="ARBA" id="ARBA00023052"/>
    </source>
</evidence>
<comment type="caution">
    <text evidence="6">The sequence shown here is derived from an EMBL/GenBank/DDBJ whole genome shotgun (WGS) entry which is preliminary data.</text>
</comment>
<name>A0A5C8HNE2_9MICO</name>
<feature type="region of interest" description="Disordered" evidence="4">
    <location>
        <begin position="383"/>
        <end position="413"/>
    </location>
</feature>
<sequence>MTKRLRRRCRWRAQRDPKAGTVSTSLDHAQALLPRETPVRLIDQNGAAFADDTYALPSAERLVAAYGALVNGRRLNDQCSALVRQGRMAVYPSSHGQEACQVAASLVLGENDWLFPTYRDTVAIVNRGVTPEEALVLLRGDWHSGYDPHRTRVAPQATPLATQLLHAVGLAHAATLRGEDTVVMALCGDGATSEGDFHEALNFAAVFMVPVVFFVQNNEFAISVPLAKQTHAPSLAHKAVGYGMPGQRVDGNDVAAVMAVLTEAVDRARAGGGPSLVEAHTYRMQAHTNADDDTRYRERDEVKAWVERDPLTRMRAYLSTAGLLSADDEEALAAEAETMASDLRDALNREVEVDPEDLFKYVYADRPAHLQRQWSQLQDELARSDAWASGADAETSGTHGSAQGNNGTKELAS</sequence>
<dbReference type="InterPro" id="IPR017596">
    <property type="entry name" value="PdhA/BkdA"/>
</dbReference>
<dbReference type="InterPro" id="IPR029061">
    <property type="entry name" value="THDP-binding"/>
</dbReference>
<accession>A0A5C8HNE2</accession>
<keyword evidence="2" id="KW-0560">Oxidoreductase</keyword>
<dbReference type="SUPFAM" id="SSF52518">
    <property type="entry name" value="Thiamin diphosphate-binding fold (THDP-binding)"/>
    <property type="match status" value="1"/>
</dbReference>
<evidence type="ECO:0000313" key="7">
    <source>
        <dbReference type="Proteomes" id="UP000321196"/>
    </source>
</evidence>
<comment type="cofactor">
    <cofactor evidence="1">
        <name>thiamine diphosphate</name>
        <dbReference type="ChEBI" id="CHEBI:58937"/>
    </cofactor>
</comment>